<feature type="compositionally biased region" description="Acidic residues" evidence="4">
    <location>
        <begin position="512"/>
        <end position="565"/>
    </location>
</feature>
<reference evidence="7" key="1">
    <citation type="journal article" date="2011" name="Genome Biol.">
        <title>Comparative genomics of the social amoebae Dictyostelium discoideum and Dictyostelium purpureum.</title>
        <authorList>
            <consortium name="US DOE Joint Genome Institute (JGI-PGF)"/>
            <person name="Sucgang R."/>
            <person name="Kuo A."/>
            <person name="Tian X."/>
            <person name="Salerno W."/>
            <person name="Parikh A."/>
            <person name="Feasley C.L."/>
            <person name="Dalin E."/>
            <person name="Tu H."/>
            <person name="Huang E."/>
            <person name="Barry K."/>
            <person name="Lindquist E."/>
            <person name="Shapiro H."/>
            <person name="Bruce D."/>
            <person name="Schmutz J."/>
            <person name="Salamov A."/>
            <person name="Fey P."/>
            <person name="Gaudet P."/>
            <person name="Anjard C."/>
            <person name="Babu M.M."/>
            <person name="Basu S."/>
            <person name="Bushmanova Y."/>
            <person name="van der Wel H."/>
            <person name="Katoh-Kurasawa M."/>
            <person name="Dinh C."/>
            <person name="Coutinho P.M."/>
            <person name="Saito T."/>
            <person name="Elias M."/>
            <person name="Schaap P."/>
            <person name="Kay R.R."/>
            <person name="Henrissat B."/>
            <person name="Eichinger L."/>
            <person name="Rivero F."/>
            <person name="Putnam N.H."/>
            <person name="West C.M."/>
            <person name="Loomis W.F."/>
            <person name="Chisholm R.L."/>
            <person name="Shaulsky G."/>
            <person name="Strassmann J.E."/>
            <person name="Queller D.C."/>
            <person name="Kuspa A."/>
            <person name="Grigoriev I.V."/>
        </authorList>
    </citation>
    <scope>NUCLEOTIDE SEQUENCE [LARGE SCALE GENOMIC DNA]</scope>
    <source>
        <strain evidence="7">QSDP1</strain>
    </source>
</reference>
<feature type="domain" description="Small-subunit processome Utp12" evidence="5">
    <location>
        <begin position="398"/>
        <end position="492"/>
    </location>
</feature>
<comment type="similarity">
    <text evidence="3">Belongs to the UTP5 family.</text>
</comment>
<dbReference type="InParanoid" id="F0ZMR7"/>
<evidence type="ECO:0000256" key="4">
    <source>
        <dbReference type="SAM" id="MobiDB-lite"/>
    </source>
</evidence>
<dbReference type="SUPFAM" id="SSF50978">
    <property type="entry name" value="WD40 repeat-like"/>
    <property type="match status" value="1"/>
</dbReference>
<dbReference type="EMBL" id="GL871084">
    <property type="protein sequence ID" value="EGC34749.1"/>
    <property type="molecule type" value="Genomic_DNA"/>
</dbReference>
<feature type="region of interest" description="Disordered" evidence="4">
    <location>
        <begin position="501"/>
        <end position="565"/>
    </location>
</feature>
<evidence type="ECO:0000313" key="6">
    <source>
        <dbReference type="EMBL" id="EGC34749.1"/>
    </source>
</evidence>
<dbReference type="PANTHER" id="PTHR44267">
    <property type="entry name" value="WD REPEAT-CONTAINING PROTEIN 43"/>
    <property type="match status" value="1"/>
</dbReference>
<dbReference type="Pfam" id="PF04003">
    <property type="entry name" value="Utp12"/>
    <property type="match status" value="1"/>
</dbReference>
<dbReference type="OMA" id="PCTALTW"/>
<dbReference type="RefSeq" id="XP_003288711.1">
    <property type="nucleotide sequence ID" value="XM_003288663.1"/>
</dbReference>
<dbReference type="InterPro" id="IPR036322">
    <property type="entry name" value="WD40_repeat_dom_sf"/>
</dbReference>
<accession>F0ZMR7</accession>
<evidence type="ECO:0000256" key="2">
    <source>
        <dbReference type="ARBA" id="ARBA00023242"/>
    </source>
</evidence>
<gene>
    <name evidence="6" type="ORF">DICPUDRAFT_79494</name>
</gene>
<evidence type="ECO:0000259" key="5">
    <source>
        <dbReference type="Pfam" id="PF04003"/>
    </source>
</evidence>
<dbReference type="Gene3D" id="2.130.10.10">
    <property type="entry name" value="YVTN repeat-like/Quinoprotein amine dehydrogenase"/>
    <property type="match status" value="1"/>
</dbReference>
<dbReference type="eggNOG" id="KOG4547">
    <property type="taxonomic scope" value="Eukaryota"/>
</dbReference>
<name>F0ZMR7_DICPU</name>
<dbReference type="GeneID" id="10499165"/>
<dbReference type="AlphaFoldDB" id="F0ZMR7"/>
<dbReference type="FunCoup" id="F0ZMR7">
    <property type="interactions" value="142"/>
</dbReference>
<dbReference type="SMART" id="SM00320">
    <property type="entry name" value="WD40"/>
    <property type="match status" value="3"/>
</dbReference>
<protein>
    <recommendedName>
        <fullName evidence="5">Small-subunit processome Utp12 domain-containing protein</fullName>
    </recommendedName>
</protein>
<organism evidence="6 7">
    <name type="scientific">Dictyostelium purpureum</name>
    <name type="common">Slime mold</name>
    <dbReference type="NCBI Taxonomy" id="5786"/>
    <lineage>
        <taxon>Eukaryota</taxon>
        <taxon>Amoebozoa</taxon>
        <taxon>Evosea</taxon>
        <taxon>Eumycetozoa</taxon>
        <taxon>Dictyostelia</taxon>
        <taxon>Dictyosteliales</taxon>
        <taxon>Dictyosteliaceae</taxon>
        <taxon>Dictyostelium</taxon>
    </lineage>
</organism>
<dbReference type="InterPro" id="IPR001680">
    <property type="entry name" value="WD40_rpt"/>
</dbReference>
<dbReference type="STRING" id="5786.F0ZMR7"/>
<dbReference type="InterPro" id="IPR015943">
    <property type="entry name" value="WD40/YVTN_repeat-like_dom_sf"/>
</dbReference>
<dbReference type="GO" id="GO:0000462">
    <property type="term" value="P:maturation of SSU-rRNA from tricistronic rRNA transcript (SSU-rRNA, 5.8S rRNA, LSU-rRNA)"/>
    <property type="evidence" value="ECO:0000318"/>
    <property type="project" value="GO_Central"/>
</dbReference>
<dbReference type="PANTHER" id="PTHR44267:SF1">
    <property type="entry name" value="WD REPEAT-CONTAINING PROTEIN 43"/>
    <property type="match status" value="1"/>
</dbReference>
<comment type="subcellular location">
    <subcellularLocation>
        <location evidence="1">Nucleus</location>
    </subcellularLocation>
</comment>
<dbReference type="Proteomes" id="UP000001064">
    <property type="component" value="Unassembled WGS sequence"/>
</dbReference>
<evidence type="ECO:0000256" key="3">
    <source>
        <dbReference type="ARBA" id="ARBA00038335"/>
    </source>
</evidence>
<evidence type="ECO:0000313" key="7">
    <source>
        <dbReference type="Proteomes" id="UP000001064"/>
    </source>
</evidence>
<evidence type="ECO:0000256" key="1">
    <source>
        <dbReference type="ARBA" id="ARBA00004123"/>
    </source>
</evidence>
<dbReference type="KEGG" id="dpp:DICPUDRAFT_79494"/>
<keyword evidence="7" id="KW-1185">Reference proteome</keyword>
<sequence>MSVTTYDKDRELFARVGKDNRIEVYNSFNGKLLHSFTEVEETENEYTLLAFSSHNKTESKENLKNLVAVSSSGTCYLYDVIDFKKKGVFSTHSKTITAVVLGKKYLFTADTQGKVYQWDCSSKKSIRNLQASEKMVSSMTLNNKETQLILANNGIQIVDLSNFRDSKKISNIGSQNIKEITFTQDDKYLVLHKKDSLVSIYAMDKLTANDSTVTFTLNANGPVQSLSVFTHDIKRSNKNITQYLISALLESSQVNIFAYYQDEQYNKGAESPVSEINPNSQNIYSMNLISTTELVLSIFEKEKYHFERVKFFDKNIFIKSITLERSSEFDKASSTNKKQKISNDSVAISGNAVEMKQEKINLPNIKKNNDSIASAGTIVDLITQSLKADNDNLLLSSIKVNFSVIQSTVKSLPSPYAYSLLVKLLKYLATDNSKSLIVLPWINCIIKDHSGYLLSVPNLSKKLSVLNSIVQDKFDLHNRLSKLVGKFDLIQSQTKSVNTESVEYDPTLVYDEASDNEDANQDEDGDMTDDNEDSDSDEFDGMGGDDDEDDGLDEDIEDLMDDDDL</sequence>
<dbReference type="InterPro" id="IPR007148">
    <property type="entry name" value="SSU_processome_Utp12"/>
</dbReference>
<dbReference type="OrthoDB" id="30195at2759"/>
<dbReference type="InterPro" id="IPR052414">
    <property type="entry name" value="U3_snoRNA-assoc_WDR"/>
</dbReference>
<dbReference type="VEuPathDB" id="AmoebaDB:DICPUDRAFT_79494"/>
<keyword evidence="2" id="KW-0539">Nucleus</keyword>
<proteinExistence type="inferred from homology"/>
<dbReference type="GO" id="GO:0005730">
    <property type="term" value="C:nucleolus"/>
    <property type="evidence" value="ECO:0000318"/>
    <property type="project" value="GO_Central"/>
</dbReference>